<dbReference type="PANTHER" id="PTHR30473">
    <property type="entry name" value="PROTEIN PHOH"/>
    <property type="match status" value="1"/>
</dbReference>
<keyword evidence="5" id="KW-0067">ATP-binding</keyword>
<accession>A0A6C0AWK3</accession>
<reference evidence="9" key="1">
    <citation type="journal article" date="2020" name="Nature">
        <title>Giant virus diversity and host interactions through global metagenomics.</title>
        <authorList>
            <person name="Schulz F."/>
            <person name="Roux S."/>
            <person name="Paez-Espino D."/>
            <person name="Jungbluth S."/>
            <person name="Walsh D.A."/>
            <person name="Denef V.J."/>
            <person name="McMahon K.D."/>
            <person name="Konstantinidis K.T."/>
            <person name="Eloe-Fadrosh E.A."/>
            <person name="Kyrpides N.C."/>
            <person name="Woyke T."/>
        </authorList>
    </citation>
    <scope>NUCLEOTIDE SEQUENCE</scope>
    <source>
        <strain evidence="9">GVMAG-S-ERX555961-36</strain>
    </source>
</reference>
<dbReference type="InterPro" id="IPR051451">
    <property type="entry name" value="PhoH2-like"/>
</dbReference>
<organism evidence="9">
    <name type="scientific">viral metagenome</name>
    <dbReference type="NCBI Taxonomy" id="1070528"/>
    <lineage>
        <taxon>unclassified sequences</taxon>
        <taxon>metagenomes</taxon>
        <taxon>organismal metagenomes</taxon>
    </lineage>
</organism>
<evidence type="ECO:0000313" key="9">
    <source>
        <dbReference type="EMBL" id="QHS83740.1"/>
    </source>
</evidence>
<sequence>MGGKNKRAQKELRKRQRILSITSDSSDDYTDNSIHESRYLRGGPTPKYCKPKTKNQALFLNSIQSSNSQVVVCHGSAGTGKTLMACQEGIRSLLNKDSDSIIITRPAVCADEDIGFLPGDLDDKMKPFTQPLFDTFEKIIPRPYVEHMIHNNQIQIIPLAYMRGRTFENKFIIADEMQNASIEQMIMLLTRIGKGSKLIVVGDPSQCDRKIRYNGLSDLIKRLNNSEDSITKIKLIKLENKDVQREDVVKEILSIVYADRGRNDPSSFTNTAIPQNILVK</sequence>
<feature type="region of interest" description="Disordered" evidence="7">
    <location>
        <begin position="1"/>
        <end position="47"/>
    </location>
</feature>
<keyword evidence="3" id="KW-0963">Cytoplasm</keyword>
<dbReference type="EMBL" id="MN738762">
    <property type="protein sequence ID" value="QHS83740.1"/>
    <property type="molecule type" value="Genomic_DNA"/>
</dbReference>
<dbReference type="SUPFAM" id="SSF52540">
    <property type="entry name" value="P-loop containing nucleoside triphosphate hydrolases"/>
    <property type="match status" value="1"/>
</dbReference>
<evidence type="ECO:0000256" key="7">
    <source>
        <dbReference type="SAM" id="MobiDB-lite"/>
    </source>
</evidence>
<evidence type="ECO:0000256" key="4">
    <source>
        <dbReference type="ARBA" id="ARBA00022741"/>
    </source>
</evidence>
<comment type="similarity">
    <text evidence="2">Belongs to the PhoH family.</text>
</comment>
<proteinExistence type="inferred from homology"/>
<evidence type="ECO:0000259" key="8">
    <source>
        <dbReference type="Pfam" id="PF02562"/>
    </source>
</evidence>
<evidence type="ECO:0000256" key="5">
    <source>
        <dbReference type="ARBA" id="ARBA00022840"/>
    </source>
</evidence>
<dbReference type="Pfam" id="PF02562">
    <property type="entry name" value="PhoH"/>
    <property type="match status" value="1"/>
</dbReference>
<dbReference type="AlphaFoldDB" id="A0A6C0AWK3"/>
<comment type="subcellular location">
    <subcellularLocation>
        <location evidence="1">Cytoplasm</location>
    </subcellularLocation>
</comment>
<dbReference type="Gene3D" id="3.40.50.300">
    <property type="entry name" value="P-loop containing nucleotide triphosphate hydrolases"/>
    <property type="match status" value="1"/>
</dbReference>
<protein>
    <recommendedName>
        <fullName evidence="6">PhoH-like protein</fullName>
    </recommendedName>
</protein>
<evidence type="ECO:0000256" key="6">
    <source>
        <dbReference type="ARBA" id="ARBA00039970"/>
    </source>
</evidence>
<dbReference type="GO" id="GO:0005829">
    <property type="term" value="C:cytosol"/>
    <property type="evidence" value="ECO:0007669"/>
    <property type="project" value="TreeGrafter"/>
</dbReference>
<evidence type="ECO:0000256" key="1">
    <source>
        <dbReference type="ARBA" id="ARBA00004496"/>
    </source>
</evidence>
<keyword evidence="4" id="KW-0547">Nucleotide-binding</keyword>
<name>A0A6C0AWK3_9ZZZZ</name>
<feature type="compositionally biased region" description="Basic residues" evidence="7">
    <location>
        <begin position="1"/>
        <end position="17"/>
    </location>
</feature>
<dbReference type="InterPro" id="IPR003714">
    <property type="entry name" value="PhoH"/>
</dbReference>
<dbReference type="InterPro" id="IPR027417">
    <property type="entry name" value="P-loop_NTPase"/>
</dbReference>
<feature type="domain" description="PhoH-like protein" evidence="8">
    <location>
        <begin position="50"/>
        <end position="255"/>
    </location>
</feature>
<dbReference type="GO" id="GO:0005524">
    <property type="term" value="F:ATP binding"/>
    <property type="evidence" value="ECO:0007669"/>
    <property type="project" value="UniProtKB-KW"/>
</dbReference>
<evidence type="ECO:0000256" key="3">
    <source>
        <dbReference type="ARBA" id="ARBA00022490"/>
    </source>
</evidence>
<evidence type="ECO:0000256" key="2">
    <source>
        <dbReference type="ARBA" id="ARBA00010393"/>
    </source>
</evidence>
<dbReference type="PANTHER" id="PTHR30473:SF1">
    <property type="entry name" value="PHOH-LIKE PROTEIN"/>
    <property type="match status" value="1"/>
</dbReference>